<dbReference type="Proteomes" id="UP000321393">
    <property type="component" value="Unassembled WGS sequence"/>
</dbReference>
<organism evidence="3 5">
    <name type="scientific">Cucumis melo var. makuwa</name>
    <name type="common">Oriental melon</name>
    <dbReference type="NCBI Taxonomy" id="1194695"/>
    <lineage>
        <taxon>Eukaryota</taxon>
        <taxon>Viridiplantae</taxon>
        <taxon>Streptophyta</taxon>
        <taxon>Embryophyta</taxon>
        <taxon>Tracheophyta</taxon>
        <taxon>Spermatophyta</taxon>
        <taxon>Magnoliopsida</taxon>
        <taxon>eudicotyledons</taxon>
        <taxon>Gunneridae</taxon>
        <taxon>Pentapetalae</taxon>
        <taxon>rosids</taxon>
        <taxon>fabids</taxon>
        <taxon>Cucurbitales</taxon>
        <taxon>Cucurbitaceae</taxon>
        <taxon>Benincaseae</taxon>
        <taxon>Cucumis</taxon>
    </lineage>
</organism>
<reference evidence="4 5" key="1">
    <citation type="submission" date="2019-08" db="EMBL/GenBank/DDBJ databases">
        <title>Draft genome sequences of two oriental melons (Cucumis melo L. var makuwa).</title>
        <authorList>
            <person name="Kwon S.-Y."/>
        </authorList>
    </citation>
    <scope>NUCLEOTIDE SEQUENCE [LARGE SCALE GENOMIC DNA]</scope>
    <source>
        <strain evidence="5">cv. Chang Bougi</strain>
        <strain evidence="4">cv. SW 3</strain>
        <tissue evidence="3">Leaf</tissue>
    </source>
</reference>
<dbReference type="AlphaFoldDB" id="A0A5D3CJR9"/>
<evidence type="ECO:0000313" key="4">
    <source>
        <dbReference type="Proteomes" id="UP000321393"/>
    </source>
</evidence>
<gene>
    <name evidence="3" type="ORF">E5676_scaffold25G00180</name>
    <name evidence="2" type="ORF">E6C27_scaffold264G00200</name>
</gene>
<evidence type="ECO:0000313" key="3">
    <source>
        <dbReference type="EMBL" id="TYK10656.1"/>
    </source>
</evidence>
<comment type="caution">
    <text evidence="3">The sequence shown here is derived from an EMBL/GenBank/DDBJ whole genome shotgun (WGS) entry which is preliminary data.</text>
</comment>
<dbReference type="EMBL" id="SSTE01012924">
    <property type="protein sequence ID" value="KAA0048311.1"/>
    <property type="molecule type" value="Genomic_DNA"/>
</dbReference>
<dbReference type="EMBL" id="SSTD01011069">
    <property type="protein sequence ID" value="TYK10656.1"/>
    <property type="molecule type" value="Genomic_DNA"/>
</dbReference>
<sequence>MIHSTLFRASTCLVFLSLFFASAYSTADPEELRLLVSEPTTIQLFRYLPVKNSSSSRLGTVTLYERIHIQVQVPGLEL</sequence>
<protein>
    <submittedName>
        <fullName evidence="3">Nuclear envelope integral membrane protein 1 isoform X1</fullName>
    </submittedName>
</protein>
<proteinExistence type="predicted"/>
<keyword evidence="1" id="KW-0732">Signal</keyword>
<feature type="signal peptide" evidence="1">
    <location>
        <begin position="1"/>
        <end position="27"/>
    </location>
</feature>
<name>A0A5D3CJR9_CUCMM</name>
<feature type="chain" id="PRO_5042723109" evidence="1">
    <location>
        <begin position="28"/>
        <end position="78"/>
    </location>
</feature>
<evidence type="ECO:0000256" key="1">
    <source>
        <dbReference type="SAM" id="SignalP"/>
    </source>
</evidence>
<evidence type="ECO:0000313" key="5">
    <source>
        <dbReference type="Proteomes" id="UP000321947"/>
    </source>
</evidence>
<evidence type="ECO:0000313" key="2">
    <source>
        <dbReference type="EMBL" id="KAA0048311.1"/>
    </source>
</evidence>
<dbReference type="Proteomes" id="UP000321947">
    <property type="component" value="Unassembled WGS sequence"/>
</dbReference>
<accession>A0A5D3CJR9</accession>